<sequence length="145" mass="17279">MKFCETDVKLMQLVQRRKIGKSSTRKYNVVFREIYELIGKTPSELIAEAKKEEQPFNNEEGNPQILDLSERKINSCQLVYNNYLESREIAESTKKHKMLMFRALFKEYDIKMPKMIQYNTLITRTRVKDIQTWDDVKNQTKAPHN</sequence>
<keyword evidence="2" id="KW-1185">Reference proteome</keyword>
<proteinExistence type="predicted"/>
<reference evidence="1 2" key="1">
    <citation type="submission" date="2016-04" db="EMBL/GenBank/DDBJ databases">
        <title>Genome sequence of Methanobrevibacter cuticularis DSM 11139.</title>
        <authorList>
            <person name="Poehlein A."/>
            <person name="Seedorf H."/>
            <person name="Daniel R."/>
        </authorList>
    </citation>
    <scope>NUCLEOTIDE SEQUENCE [LARGE SCALE GENOMIC DNA]</scope>
    <source>
        <strain evidence="1 2">DSM 11139</strain>
    </source>
</reference>
<dbReference type="OrthoDB" id="381887at2157"/>
<evidence type="ECO:0000313" key="1">
    <source>
        <dbReference type="EMBL" id="KZX16103.1"/>
    </source>
</evidence>
<organism evidence="1 2">
    <name type="scientific">Methanobrevibacter cuticularis</name>
    <dbReference type="NCBI Taxonomy" id="47311"/>
    <lineage>
        <taxon>Archaea</taxon>
        <taxon>Methanobacteriati</taxon>
        <taxon>Methanobacteriota</taxon>
        <taxon>Methanomada group</taxon>
        <taxon>Methanobacteria</taxon>
        <taxon>Methanobacteriales</taxon>
        <taxon>Methanobacteriaceae</taxon>
        <taxon>Methanobrevibacter</taxon>
    </lineage>
</organism>
<comment type="caution">
    <text evidence="1">The sequence shown here is derived from an EMBL/GenBank/DDBJ whole genome shotgun (WGS) entry which is preliminary data.</text>
</comment>
<dbReference type="STRING" id="47311.MBCUT_10800"/>
<protein>
    <submittedName>
        <fullName evidence="1">Uncharacterized protein</fullName>
    </submittedName>
</protein>
<dbReference type="EMBL" id="LWMW01000099">
    <property type="protein sequence ID" value="KZX16103.1"/>
    <property type="molecule type" value="Genomic_DNA"/>
</dbReference>
<evidence type="ECO:0000313" key="2">
    <source>
        <dbReference type="Proteomes" id="UP000077275"/>
    </source>
</evidence>
<dbReference type="AlphaFoldDB" id="A0A166DZ30"/>
<gene>
    <name evidence="1" type="ORF">MBCUT_10800</name>
</gene>
<accession>A0A166DZ30</accession>
<dbReference type="Proteomes" id="UP000077275">
    <property type="component" value="Unassembled WGS sequence"/>
</dbReference>
<dbReference type="PATRIC" id="fig|47311.3.peg.1188"/>
<name>A0A166DZ30_9EURY</name>
<dbReference type="RefSeq" id="WP_067259676.1">
    <property type="nucleotide sequence ID" value="NZ_LWMW01000099.1"/>
</dbReference>